<keyword evidence="1" id="KW-1133">Transmembrane helix</keyword>
<proteinExistence type="predicted"/>
<evidence type="ECO:0000313" key="3">
    <source>
        <dbReference type="Proteomes" id="UP001235343"/>
    </source>
</evidence>
<organism evidence="2 3">
    <name type="scientific">Aquibacillus rhizosphaerae</name>
    <dbReference type="NCBI Taxonomy" id="3051431"/>
    <lineage>
        <taxon>Bacteria</taxon>
        <taxon>Bacillati</taxon>
        <taxon>Bacillota</taxon>
        <taxon>Bacilli</taxon>
        <taxon>Bacillales</taxon>
        <taxon>Bacillaceae</taxon>
        <taxon>Aquibacillus</taxon>
    </lineage>
</organism>
<dbReference type="RefSeq" id="WP_285931495.1">
    <property type="nucleotide sequence ID" value="NZ_JASTZU010000027.1"/>
</dbReference>
<evidence type="ECO:0000256" key="1">
    <source>
        <dbReference type="SAM" id="Phobius"/>
    </source>
</evidence>
<name>A0ABT7L3K6_9BACI</name>
<reference evidence="2 3" key="1">
    <citation type="submission" date="2023-06" db="EMBL/GenBank/DDBJ databases">
        <title>Aquibacillus rhizosphaerae LR5S19.</title>
        <authorList>
            <person name="Sun J.-Q."/>
        </authorList>
    </citation>
    <scope>NUCLEOTIDE SEQUENCE [LARGE SCALE GENOMIC DNA]</scope>
    <source>
        <strain evidence="2 3">LR5S19</strain>
    </source>
</reference>
<keyword evidence="1" id="KW-0472">Membrane</keyword>
<accession>A0ABT7L3K6</accession>
<gene>
    <name evidence="2" type="ORF">QQS35_08315</name>
</gene>
<feature type="transmembrane region" description="Helical" evidence="1">
    <location>
        <begin position="12"/>
        <end position="34"/>
    </location>
</feature>
<evidence type="ECO:0000313" key="2">
    <source>
        <dbReference type="EMBL" id="MDL4840447.1"/>
    </source>
</evidence>
<keyword evidence="3" id="KW-1185">Reference proteome</keyword>
<dbReference type="EMBL" id="JASTZU010000027">
    <property type="protein sequence ID" value="MDL4840447.1"/>
    <property type="molecule type" value="Genomic_DNA"/>
</dbReference>
<keyword evidence="1" id="KW-0812">Transmembrane</keyword>
<comment type="caution">
    <text evidence="2">The sequence shown here is derived from an EMBL/GenBank/DDBJ whole genome shotgun (WGS) entry which is preliminary data.</text>
</comment>
<sequence length="40" mass="4045">MKKALQSNNGIKLTGIVINAIIIASLVMGLTSGFRLGGGS</sequence>
<protein>
    <submittedName>
        <fullName evidence="2">Uncharacterized protein</fullName>
    </submittedName>
</protein>
<dbReference type="Proteomes" id="UP001235343">
    <property type="component" value="Unassembled WGS sequence"/>
</dbReference>